<sequence>MNKLYWSAVAYLVLGLAGGLYYRELTKAVEFTGATELGVVHTHLLVLGMTFFLILIGLERLFGLSRSALFPWFLRTYHAGLLLTVGALAVIGTRTVLGLPSGAALAGVSGLGHILLTVGLALLFGCLRSRLSTPTPGDAAEARPAALR</sequence>
<accession>A0ABW1J814</accession>
<evidence type="ECO:0000256" key="1">
    <source>
        <dbReference type="SAM" id="Phobius"/>
    </source>
</evidence>
<feature type="transmembrane region" description="Helical" evidence="1">
    <location>
        <begin position="74"/>
        <end position="97"/>
    </location>
</feature>
<proteinExistence type="predicted"/>
<keyword evidence="1" id="KW-0472">Membrane</keyword>
<keyword evidence="1" id="KW-1133">Transmembrane helix</keyword>
<organism evidence="2 3">
    <name type="scientific">Pseudonocardia hispaniensis</name>
    <dbReference type="NCBI Taxonomy" id="904933"/>
    <lineage>
        <taxon>Bacteria</taxon>
        <taxon>Bacillati</taxon>
        <taxon>Actinomycetota</taxon>
        <taxon>Actinomycetes</taxon>
        <taxon>Pseudonocardiales</taxon>
        <taxon>Pseudonocardiaceae</taxon>
        <taxon>Pseudonocardia</taxon>
    </lineage>
</organism>
<gene>
    <name evidence="2" type="ORF">ACFQE5_21215</name>
</gene>
<dbReference type="Pfam" id="PF11070">
    <property type="entry name" value="DUF2871"/>
    <property type="match status" value="1"/>
</dbReference>
<dbReference type="RefSeq" id="WP_379587546.1">
    <property type="nucleotide sequence ID" value="NZ_JBHSQW010000044.1"/>
</dbReference>
<feature type="transmembrane region" description="Helical" evidence="1">
    <location>
        <begin position="43"/>
        <end position="62"/>
    </location>
</feature>
<protein>
    <submittedName>
        <fullName evidence="2">DUF2871 domain-containing protein</fullName>
    </submittedName>
</protein>
<feature type="transmembrane region" description="Helical" evidence="1">
    <location>
        <begin position="103"/>
        <end position="124"/>
    </location>
</feature>
<dbReference type="Proteomes" id="UP001596302">
    <property type="component" value="Unassembled WGS sequence"/>
</dbReference>
<name>A0ABW1J814_9PSEU</name>
<evidence type="ECO:0000313" key="3">
    <source>
        <dbReference type="Proteomes" id="UP001596302"/>
    </source>
</evidence>
<reference evidence="3" key="1">
    <citation type="journal article" date="2019" name="Int. J. Syst. Evol. Microbiol.">
        <title>The Global Catalogue of Microorganisms (GCM) 10K type strain sequencing project: providing services to taxonomists for standard genome sequencing and annotation.</title>
        <authorList>
            <consortium name="The Broad Institute Genomics Platform"/>
            <consortium name="The Broad Institute Genome Sequencing Center for Infectious Disease"/>
            <person name="Wu L."/>
            <person name="Ma J."/>
        </authorList>
    </citation>
    <scope>NUCLEOTIDE SEQUENCE [LARGE SCALE GENOMIC DNA]</scope>
    <source>
        <strain evidence="3">CCM 8391</strain>
    </source>
</reference>
<keyword evidence="3" id="KW-1185">Reference proteome</keyword>
<keyword evidence="1" id="KW-0812">Transmembrane</keyword>
<dbReference type="InterPro" id="IPR021299">
    <property type="entry name" value="DUF2871"/>
</dbReference>
<dbReference type="EMBL" id="JBHSQW010000044">
    <property type="protein sequence ID" value="MFC5996732.1"/>
    <property type="molecule type" value="Genomic_DNA"/>
</dbReference>
<evidence type="ECO:0000313" key="2">
    <source>
        <dbReference type="EMBL" id="MFC5996732.1"/>
    </source>
</evidence>
<comment type="caution">
    <text evidence="2">The sequence shown here is derived from an EMBL/GenBank/DDBJ whole genome shotgun (WGS) entry which is preliminary data.</text>
</comment>